<keyword evidence="3 10" id="KW-0812">Transmembrane</keyword>
<dbReference type="Gene3D" id="3.40.50.1000">
    <property type="entry name" value="HAD superfamily/HAD-like"/>
    <property type="match status" value="1"/>
</dbReference>
<keyword evidence="5" id="KW-1278">Translocase</keyword>
<dbReference type="InterPro" id="IPR018303">
    <property type="entry name" value="ATPase_P-typ_P_site"/>
</dbReference>
<reference evidence="14" key="1">
    <citation type="submission" date="2016-10" db="EMBL/GenBank/DDBJ databases">
        <authorList>
            <person name="Varghese N."/>
            <person name="Submissions S."/>
        </authorList>
    </citation>
    <scope>NUCLEOTIDE SEQUENCE [LARGE SCALE GENOMIC DNA]</scope>
    <source>
        <strain evidence="14">EPL6</strain>
    </source>
</reference>
<evidence type="ECO:0000313" key="14">
    <source>
        <dbReference type="Proteomes" id="UP000198552"/>
    </source>
</evidence>
<feature type="transmembrane region" description="Helical" evidence="10">
    <location>
        <begin position="777"/>
        <end position="803"/>
    </location>
</feature>
<keyword evidence="10" id="KW-0547">Nucleotide-binding</keyword>
<sequence length="835" mass="88054">MTTKFRLDIPLVLPQIDAAEDICVKRLVEDLQGREGIDAVHVCAAEVGASAQLCVHYDPQALPLARIREIVEAAGARIAERFGHALWQVDGIGHARRARTVAEQLRGLPGVLEAEASAAGQVHVDFDRQLTSEQSILASLADWSVWPQTEAAHEVATPGHGKPGHWHAPGEPDGHGHAHGGMLGPNTEMIFALSCGALLGLGVLIEKLVAGAPGWLPWACFALAYGFGGFFTLREALDNLRLRRFEIDALMLVAAAGAAALGSWAEGALLLFLFSLGHALEHYAMGRAKRAIEALAELAPDTATVRRDGQTHEIPVEELRVGDIVLVRPNERLPADGFIVQGSSAINQAPVTGESIPVDKRPVEDAALARARPDGVESAARVFAGTINGAGGLEVEVTRRSTDSALARVVKMVSEAETRQSPTQRFTEKFERIFVPAVLGLTFVLLFAWVVIDEPFRDSFYRAMAVLVAASPCALAIATPSAVLSGIARAARGGVLIKGGAPLEELGSLDAMAFDKTGTLTEGRPRITDVVAVDGASDEELLAVAVAVESLSDHPLAAAIARDGRKRLAGRAEPVADGLQNLIGRGVTARLAGETVWIGKAEMFDVADVPALGAAAQAAVEGLRERGRTTMVVRLGARDLGAIGLLDTPRAGAREALQALRELGIQRMIMISGDHQKVAEAVAAEVGLNEAWGDLMPEDKVEAIRRLRQETKVAMVGDGVNDAPAMANATVGIAMGAAGSDVALETADVALMADDLRHLPFAVGLSRHTRRVIRQNVFVSLGIVAVLVPATIMGLGIGAAVAVHEGSTLLVVFNALRLLAYRDTTASMPQGREAA</sequence>
<dbReference type="GO" id="GO:0016463">
    <property type="term" value="F:P-type zinc transporter activity"/>
    <property type="evidence" value="ECO:0007669"/>
    <property type="project" value="UniProtKB-EC"/>
</dbReference>
<dbReference type="SUPFAM" id="SSF81665">
    <property type="entry name" value="Calcium ATPase, transmembrane domain M"/>
    <property type="match status" value="1"/>
</dbReference>
<dbReference type="InterPro" id="IPR023214">
    <property type="entry name" value="HAD_sf"/>
</dbReference>
<evidence type="ECO:0000256" key="6">
    <source>
        <dbReference type="ARBA" id="ARBA00022989"/>
    </source>
</evidence>
<dbReference type="Proteomes" id="UP000198552">
    <property type="component" value="Unassembled WGS sequence"/>
</dbReference>
<dbReference type="SFLD" id="SFLDG00002">
    <property type="entry name" value="C1.7:_P-type_atpase_like"/>
    <property type="match status" value="1"/>
</dbReference>
<dbReference type="AlphaFoldDB" id="A0A1G9TVU7"/>
<evidence type="ECO:0000256" key="7">
    <source>
        <dbReference type="ARBA" id="ARBA00023136"/>
    </source>
</evidence>
<evidence type="ECO:0000256" key="8">
    <source>
        <dbReference type="ARBA" id="ARBA00039097"/>
    </source>
</evidence>
<evidence type="ECO:0000256" key="9">
    <source>
        <dbReference type="ARBA" id="ARBA00047308"/>
    </source>
</evidence>
<dbReference type="InterPro" id="IPR051014">
    <property type="entry name" value="Cation_Transport_ATPase_IB"/>
</dbReference>
<dbReference type="InterPro" id="IPR044492">
    <property type="entry name" value="P_typ_ATPase_HD_dom"/>
</dbReference>
<accession>A0A1G9TVU7</accession>
<dbReference type="InterPro" id="IPR036412">
    <property type="entry name" value="HAD-like_sf"/>
</dbReference>
<dbReference type="SUPFAM" id="SSF81653">
    <property type="entry name" value="Calcium ATPase, transduction domain A"/>
    <property type="match status" value="1"/>
</dbReference>
<dbReference type="InterPro" id="IPR023299">
    <property type="entry name" value="ATPase_P-typ_cyto_dom_N"/>
</dbReference>
<dbReference type="InterPro" id="IPR023298">
    <property type="entry name" value="ATPase_P-typ_TM_dom_sf"/>
</dbReference>
<dbReference type="InterPro" id="IPR059000">
    <property type="entry name" value="ATPase_P-type_domA"/>
</dbReference>
<dbReference type="GO" id="GO:0005524">
    <property type="term" value="F:ATP binding"/>
    <property type="evidence" value="ECO:0007669"/>
    <property type="project" value="UniProtKB-UniRule"/>
</dbReference>
<dbReference type="NCBIfam" id="TIGR01494">
    <property type="entry name" value="ATPase_P-type"/>
    <property type="match status" value="2"/>
</dbReference>
<keyword evidence="14" id="KW-1185">Reference proteome</keyword>
<evidence type="ECO:0000256" key="10">
    <source>
        <dbReference type="RuleBase" id="RU362081"/>
    </source>
</evidence>
<feature type="transmembrane region" description="Helical" evidence="10">
    <location>
        <begin position="215"/>
        <end position="233"/>
    </location>
</feature>
<evidence type="ECO:0000259" key="12">
    <source>
        <dbReference type="Pfam" id="PF00122"/>
    </source>
</evidence>
<dbReference type="Pfam" id="PF00702">
    <property type="entry name" value="Hydrolase"/>
    <property type="match status" value="1"/>
</dbReference>
<dbReference type="OrthoDB" id="8552908at2"/>
<dbReference type="GO" id="GO:0016887">
    <property type="term" value="F:ATP hydrolysis activity"/>
    <property type="evidence" value="ECO:0007669"/>
    <property type="project" value="InterPro"/>
</dbReference>
<protein>
    <recommendedName>
        <fullName evidence="8">P-type Zn(2+) transporter</fullName>
        <ecNumber evidence="8">7.2.2.12</ecNumber>
    </recommendedName>
</protein>
<comment type="catalytic activity">
    <reaction evidence="9">
        <text>Zn(2+)(in) + ATP + H2O = Zn(2+)(out) + ADP + phosphate + H(+)</text>
        <dbReference type="Rhea" id="RHEA:20621"/>
        <dbReference type="ChEBI" id="CHEBI:15377"/>
        <dbReference type="ChEBI" id="CHEBI:15378"/>
        <dbReference type="ChEBI" id="CHEBI:29105"/>
        <dbReference type="ChEBI" id="CHEBI:30616"/>
        <dbReference type="ChEBI" id="CHEBI:43474"/>
        <dbReference type="ChEBI" id="CHEBI:456216"/>
        <dbReference type="EC" id="7.2.2.12"/>
    </reaction>
</comment>
<keyword evidence="10" id="KW-1003">Cell membrane</keyword>
<evidence type="ECO:0000313" key="13">
    <source>
        <dbReference type="EMBL" id="SDM51859.1"/>
    </source>
</evidence>
<keyword evidence="7 10" id="KW-0472">Membrane</keyword>
<dbReference type="SFLD" id="SFLDS00003">
    <property type="entry name" value="Haloacid_Dehalogenase"/>
    <property type="match status" value="1"/>
</dbReference>
<dbReference type="PRINTS" id="PR00119">
    <property type="entry name" value="CATATPASE"/>
</dbReference>
<evidence type="ECO:0000256" key="11">
    <source>
        <dbReference type="SAM" id="MobiDB-lite"/>
    </source>
</evidence>
<keyword evidence="4 10" id="KW-0479">Metal-binding</keyword>
<dbReference type="InterPro" id="IPR027256">
    <property type="entry name" value="P-typ_ATPase_IB"/>
</dbReference>
<dbReference type="Gene3D" id="3.40.1110.10">
    <property type="entry name" value="Calcium-transporting ATPase, cytoplasmic domain N"/>
    <property type="match status" value="1"/>
</dbReference>
<comment type="subcellular location">
    <subcellularLocation>
        <location evidence="10">Cell membrane</location>
    </subcellularLocation>
    <subcellularLocation>
        <location evidence="1">Membrane</location>
    </subcellularLocation>
</comment>
<dbReference type="CDD" id="cd07551">
    <property type="entry name" value="P-type_ATPase_HM_ZosA_PfeT-like"/>
    <property type="match status" value="1"/>
</dbReference>
<dbReference type="GO" id="GO:0005886">
    <property type="term" value="C:plasma membrane"/>
    <property type="evidence" value="ECO:0007669"/>
    <property type="project" value="UniProtKB-SubCell"/>
</dbReference>
<feature type="transmembrane region" description="Helical" evidence="10">
    <location>
        <begin position="464"/>
        <end position="488"/>
    </location>
</feature>
<dbReference type="Pfam" id="PF00122">
    <property type="entry name" value="E1-E2_ATPase"/>
    <property type="match status" value="1"/>
</dbReference>
<evidence type="ECO:0000256" key="4">
    <source>
        <dbReference type="ARBA" id="ARBA00022723"/>
    </source>
</evidence>
<dbReference type="InterPro" id="IPR008250">
    <property type="entry name" value="ATPase_P-typ_transduc_dom_A_sf"/>
</dbReference>
<proteinExistence type="inferred from homology"/>
<feature type="transmembrane region" description="Helical" evidence="10">
    <location>
        <begin position="245"/>
        <end position="262"/>
    </location>
</feature>
<feature type="region of interest" description="Disordered" evidence="11">
    <location>
        <begin position="155"/>
        <end position="179"/>
    </location>
</feature>
<keyword evidence="6 10" id="KW-1133">Transmembrane helix</keyword>
<evidence type="ECO:0000256" key="5">
    <source>
        <dbReference type="ARBA" id="ARBA00022967"/>
    </source>
</evidence>
<name>A0A1G9TVU7_9BURK</name>
<dbReference type="Gene3D" id="3.30.70.100">
    <property type="match status" value="2"/>
</dbReference>
<dbReference type="NCBIfam" id="TIGR01525">
    <property type="entry name" value="ATPase-IB_hvy"/>
    <property type="match status" value="1"/>
</dbReference>
<dbReference type="STRING" id="1527607.SAMN05428957_10730"/>
<dbReference type="SFLD" id="SFLDF00027">
    <property type="entry name" value="p-type_atpase"/>
    <property type="match status" value="1"/>
</dbReference>
<evidence type="ECO:0000256" key="3">
    <source>
        <dbReference type="ARBA" id="ARBA00022692"/>
    </source>
</evidence>
<feature type="transmembrane region" description="Helical" evidence="10">
    <location>
        <begin position="433"/>
        <end position="452"/>
    </location>
</feature>
<dbReference type="PANTHER" id="PTHR48085:SF5">
    <property type="entry name" value="CADMIUM_ZINC-TRANSPORTING ATPASE HMA4-RELATED"/>
    <property type="match status" value="1"/>
</dbReference>
<dbReference type="InterPro" id="IPR001757">
    <property type="entry name" value="P_typ_ATPase"/>
</dbReference>
<dbReference type="PANTHER" id="PTHR48085">
    <property type="entry name" value="CADMIUM/ZINC-TRANSPORTING ATPASE HMA2-RELATED"/>
    <property type="match status" value="1"/>
</dbReference>
<feature type="transmembrane region" description="Helical" evidence="10">
    <location>
        <begin position="189"/>
        <end position="209"/>
    </location>
</feature>
<dbReference type="EC" id="7.2.2.12" evidence="8"/>
<dbReference type="Gene3D" id="1.20.1110.10">
    <property type="entry name" value="Calcium-transporting ATPase, transmembrane domain"/>
    <property type="match status" value="1"/>
</dbReference>
<dbReference type="PROSITE" id="PS00154">
    <property type="entry name" value="ATPASE_E1_E2"/>
    <property type="match status" value="1"/>
</dbReference>
<dbReference type="SUPFAM" id="SSF56784">
    <property type="entry name" value="HAD-like"/>
    <property type="match status" value="1"/>
</dbReference>
<evidence type="ECO:0000256" key="2">
    <source>
        <dbReference type="ARBA" id="ARBA00006024"/>
    </source>
</evidence>
<organism evidence="13 14">
    <name type="scientific">Oryzisolibacter propanilivorax</name>
    <dbReference type="NCBI Taxonomy" id="1527607"/>
    <lineage>
        <taxon>Bacteria</taxon>
        <taxon>Pseudomonadati</taxon>
        <taxon>Pseudomonadota</taxon>
        <taxon>Betaproteobacteria</taxon>
        <taxon>Burkholderiales</taxon>
        <taxon>Comamonadaceae</taxon>
        <taxon>Oryzisolibacter</taxon>
    </lineage>
</organism>
<dbReference type="EMBL" id="FNHP01000007">
    <property type="protein sequence ID" value="SDM51859.1"/>
    <property type="molecule type" value="Genomic_DNA"/>
</dbReference>
<dbReference type="GO" id="GO:0046872">
    <property type="term" value="F:metal ion binding"/>
    <property type="evidence" value="ECO:0007669"/>
    <property type="project" value="UniProtKB-KW"/>
</dbReference>
<evidence type="ECO:0000256" key="1">
    <source>
        <dbReference type="ARBA" id="ARBA00004370"/>
    </source>
</evidence>
<comment type="similarity">
    <text evidence="2 10">Belongs to the cation transport ATPase (P-type) (TC 3.A.3) family. Type IB subfamily.</text>
</comment>
<feature type="domain" description="P-type ATPase A" evidence="12">
    <location>
        <begin position="297"/>
        <end position="413"/>
    </location>
</feature>
<keyword evidence="10" id="KW-0067">ATP-binding</keyword>
<gene>
    <name evidence="13" type="ORF">SAMN05428957_10730</name>
</gene>
<dbReference type="Gene3D" id="2.70.150.10">
    <property type="entry name" value="Calcium-transporting ATPase, cytoplasmic transduction domain A"/>
    <property type="match status" value="1"/>
</dbReference>